<dbReference type="EMBL" id="JBEPSN010000002">
    <property type="protein sequence ID" value="MET4539574.1"/>
    <property type="molecule type" value="Genomic_DNA"/>
</dbReference>
<evidence type="ECO:0000256" key="1">
    <source>
        <dbReference type="SAM" id="Phobius"/>
    </source>
</evidence>
<reference evidence="2 3" key="1">
    <citation type="submission" date="2024-06" db="EMBL/GenBank/DDBJ databases">
        <title>Sorghum-associated microbial communities from plants grown in Nebraska, USA.</title>
        <authorList>
            <person name="Schachtman D."/>
        </authorList>
    </citation>
    <scope>NUCLEOTIDE SEQUENCE [LARGE SCALE GENOMIC DNA]</scope>
    <source>
        <strain evidence="2 3">3552</strain>
    </source>
</reference>
<dbReference type="Proteomes" id="UP001549307">
    <property type="component" value="Unassembled WGS sequence"/>
</dbReference>
<name>A0ABV2P486_9MICC</name>
<feature type="transmembrane region" description="Helical" evidence="1">
    <location>
        <begin position="33"/>
        <end position="55"/>
    </location>
</feature>
<dbReference type="GeneID" id="92752296"/>
<proteinExistence type="predicted"/>
<protein>
    <submittedName>
        <fullName evidence="2">Small-conductance mechanosensitive channel</fullName>
    </submittedName>
</protein>
<keyword evidence="3" id="KW-1185">Reference proteome</keyword>
<evidence type="ECO:0000313" key="2">
    <source>
        <dbReference type="EMBL" id="MET4539574.1"/>
    </source>
</evidence>
<accession>A0ABV2P486</accession>
<dbReference type="RefSeq" id="WP_354227906.1">
    <property type="nucleotide sequence ID" value="NZ_JBEPSN010000002.1"/>
</dbReference>
<organism evidence="2 3">
    <name type="scientific">Arthrobacter bambusae</name>
    <dbReference type="NCBI Taxonomy" id="1338426"/>
    <lineage>
        <taxon>Bacteria</taxon>
        <taxon>Bacillati</taxon>
        <taxon>Actinomycetota</taxon>
        <taxon>Actinomycetes</taxon>
        <taxon>Micrococcales</taxon>
        <taxon>Micrococcaceae</taxon>
        <taxon>Arthrobacter</taxon>
    </lineage>
</organism>
<sequence>MKIFPEGKTLIILWVVLALVVISQLPGTLEGRVLPAVAFYGATALAVFLLAGTVFRARRRNNRLGGNAANH</sequence>
<keyword evidence="1" id="KW-1133">Transmembrane helix</keyword>
<evidence type="ECO:0000313" key="3">
    <source>
        <dbReference type="Proteomes" id="UP001549307"/>
    </source>
</evidence>
<keyword evidence="1" id="KW-0472">Membrane</keyword>
<keyword evidence="1" id="KW-0812">Transmembrane</keyword>
<comment type="caution">
    <text evidence="2">The sequence shown here is derived from an EMBL/GenBank/DDBJ whole genome shotgun (WGS) entry which is preliminary data.</text>
</comment>
<gene>
    <name evidence="2" type="ORF">ABIE37_001346</name>
</gene>